<evidence type="ECO:0000259" key="7">
    <source>
        <dbReference type="PROSITE" id="PS50931"/>
    </source>
</evidence>
<evidence type="ECO:0000256" key="4">
    <source>
        <dbReference type="ARBA" id="ARBA00023159"/>
    </source>
</evidence>
<dbReference type="AlphaFoldDB" id="A0A1Z3U6K2"/>
<feature type="compositionally biased region" description="Basic residues" evidence="6">
    <location>
        <begin position="311"/>
        <end position="320"/>
    </location>
</feature>
<feature type="compositionally biased region" description="Polar residues" evidence="6">
    <location>
        <begin position="296"/>
        <end position="310"/>
    </location>
</feature>
<dbReference type="GO" id="GO:0003700">
    <property type="term" value="F:DNA-binding transcription factor activity"/>
    <property type="evidence" value="ECO:0007669"/>
    <property type="project" value="InterPro"/>
</dbReference>
<dbReference type="InterPro" id="IPR000847">
    <property type="entry name" value="LysR_HTH_N"/>
</dbReference>
<dbReference type="GO" id="GO:0003677">
    <property type="term" value="F:DNA binding"/>
    <property type="evidence" value="ECO:0007669"/>
    <property type="project" value="UniProtKB-KW"/>
</dbReference>
<evidence type="ECO:0000256" key="1">
    <source>
        <dbReference type="ARBA" id="ARBA00009437"/>
    </source>
</evidence>
<comment type="similarity">
    <text evidence="1">Belongs to the LysR transcriptional regulatory family.</text>
</comment>
<evidence type="ECO:0000313" key="9">
    <source>
        <dbReference type="Proteomes" id="UP000197050"/>
    </source>
</evidence>
<evidence type="ECO:0000256" key="3">
    <source>
        <dbReference type="ARBA" id="ARBA00023125"/>
    </source>
</evidence>
<evidence type="ECO:0000256" key="6">
    <source>
        <dbReference type="SAM" id="MobiDB-lite"/>
    </source>
</evidence>
<feature type="domain" description="HTH lysR-type" evidence="7">
    <location>
        <begin position="1"/>
        <end position="47"/>
    </location>
</feature>
<name>A0A1Z3U6K2_BREVE</name>
<accession>A0A1Z3U6K2</accession>
<dbReference type="GO" id="GO:2000142">
    <property type="term" value="P:regulation of DNA-templated transcription initiation"/>
    <property type="evidence" value="ECO:0007669"/>
    <property type="project" value="TreeGrafter"/>
</dbReference>
<dbReference type="InterPro" id="IPR005119">
    <property type="entry name" value="LysR_subst-bd"/>
</dbReference>
<feature type="region of interest" description="Disordered" evidence="6">
    <location>
        <begin position="296"/>
        <end position="320"/>
    </location>
</feature>
<keyword evidence="3" id="KW-0238">DNA-binding</keyword>
<dbReference type="EMBL" id="CP022048">
    <property type="protein sequence ID" value="ASE38917.2"/>
    <property type="molecule type" value="Genomic_DNA"/>
</dbReference>
<evidence type="ECO:0000256" key="2">
    <source>
        <dbReference type="ARBA" id="ARBA00023015"/>
    </source>
</evidence>
<evidence type="ECO:0000256" key="5">
    <source>
        <dbReference type="ARBA" id="ARBA00023163"/>
    </source>
</evidence>
<dbReference type="PANTHER" id="PTHR30293">
    <property type="entry name" value="TRANSCRIPTIONAL REGULATORY PROTEIN NAC-RELATED"/>
    <property type="match status" value="1"/>
</dbReference>
<dbReference type="KEGG" id="bvc:CEP68_05065"/>
<dbReference type="SUPFAM" id="SSF46785">
    <property type="entry name" value="Winged helix' DNA-binding domain"/>
    <property type="match status" value="1"/>
</dbReference>
<organism evidence="8 9">
    <name type="scientific">Brevundimonas vesicularis</name>
    <name type="common">Pseudomonas vesicularis</name>
    <dbReference type="NCBI Taxonomy" id="41276"/>
    <lineage>
        <taxon>Bacteria</taxon>
        <taxon>Pseudomonadati</taxon>
        <taxon>Pseudomonadota</taxon>
        <taxon>Alphaproteobacteria</taxon>
        <taxon>Caulobacterales</taxon>
        <taxon>Caulobacteraceae</taxon>
        <taxon>Brevundimonas</taxon>
    </lineage>
</organism>
<dbReference type="Pfam" id="PF00126">
    <property type="entry name" value="HTH_1"/>
    <property type="match status" value="1"/>
</dbReference>
<dbReference type="PROSITE" id="PS50931">
    <property type="entry name" value="HTH_LYSR"/>
    <property type="match status" value="1"/>
</dbReference>
<dbReference type="InterPro" id="IPR036388">
    <property type="entry name" value="WH-like_DNA-bd_sf"/>
</dbReference>
<dbReference type="Proteomes" id="UP000197050">
    <property type="component" value="Chromosome"/>
</dbReference>
<dbReference type="Gene3D" id="1.10.10.10">
    <property type="entry name" value="Winged helix-like DNA-binding domain superfamily/Winged helix DNA-binding domain"/>
    <property type="match status" value="1"/>
</dbReference>
<dbReference type="PRINTS" id="PR00039">
    <property type="entry name" value="HTHLYSR"/>
</dbReference>
<gene>
    <name evidence="8" type="ORF">CEP68_05065</name>
</gene>
<dbReference type="Pfam" id="PF03466">
    <property type="entry name" value="LysR_substrate"/>
    <property type="match status" value="1"/>
</dbReference>
<sequence length="320" mass="34854">MAETGSLMKASERLHVAQPALSVHLANLEAELGTTLVTRSNRGVELTPDGQFLYERAVALLKDHQNTLAALKDRSRRPSGMVSIGLTSAMPSLIAPELYRAVSAEMPDVSLYLVDASTSALYEWLLEGRIDMVTCFNLADTAELETAPLYQEAYYLVGRPDPTITGDQIEFDDIIDLPLAIPSASTTLRKAMDDAAERRGLRVTPKIQTESAQALKALALAGDCFAILPRACVHEEMSKGTLHGRRLINPDLRGIVSLVNLTSRPLGPAQLAVREIVKAITRRFTDYADADQASATVIRTTPTSPFPQVTTRRRSSLRAA</sequence>
<reference evidence="9" key="1">
    <citation type="submission" date="2017-06" db="EMBL/GenBank/DDBJ databases">
        <title>FDA dAtabase for Regulatory Grade micrObial Sequences (FDA-ARGOS): Supporting development and validation of Infectious Disease Dx tests.</title>
        <authorList>
            <person name="Minogue T."/>
            <person name="Wolcott M."/>
            <person name="Wasieloski L."/>
            <person name="Aguilar W."/>
            <person name="Moore D."/>
            <person name="Tallon L."/>
            <person name="Sadzewicz L."/>
            <person name="Sengamalay N."/>
            <person name="Ott S."/>
            <person name="Godinez A."/>
            <person name="Nagaraj S."/>
            <person name="Nadendla S."/>
            <person name="Geyer C."/>
            <person name="Sichtig H."/>
        </authorList>
    </citation>
    <scope>NUCLEOTIDE SEQUENCE [LARGE SCALE GENOMIC DNA]</scope>
    <source>
        <strain evidence="9">FDAARGOS_289</strain>
    </source>
</reference>
<dbReference type="Gene3D" id="3.40.190.290">
    <property type="match status" value="1"/>
</dbReference>
<dbReference type="SUPFAM" id="SSF53850">
    <property type="entry name" value="Periplasmic binding protein-like II"/>
    <property type="match status" value="1"/>
</dbReference>
<evidence type="ECO:0000313" key="8">
    <source>
        <dbReference type="EMBL" id="ASE38917.2"/>
    </source>
</evidence>
<keyword evidence="2" id="KW-0805">Transcription regulation</keyword>
<protein>
    <recommendedName>
        <fullName evidence="7">HTH lysR-type domain-containing protein</fullName>
    </recommendedName>
</protein>
<dbReference type="InterPro" id="IPR036390">
    <property type="entry name" value="WH_DNA-bd_sf"/>
</dbReference>
<keyword evidence="4" id="KW-0010">Activator</keyword>
<dbReference type="PANTHER" id="PTHR30293:SF0">
    <property type="entry name" value="NITROGEN ASSIMILATION REGULATORY PROTEIN NAC"/>
    <property type="match status" value="1"/>
</dbReference>
<proteinExistence type="inferred from homology"/>
<keyword evidence="5" id="KW-0804">Transcription</keyword>